<dbReference type="EMBL" id="SUMC01000029">
    <property type="protein sequence ID" value="TKA08567.1"/>
    <property type="molecule type" value="Genomic_DNA"/>
</dbReference>
<dbReference type="OrthoDB" id="4485313at2"/>
<sequence>MTDQETTAHGPVPVHYHQFHISDLEGPAGPDLPAAGNGLVEVEDGVVHVLTGIHTGDVEVDITLHDAAPAPQLDAWDEAVEISLNSASGELVLHAMMADLEEEFPALSFNGPGDYRIRVHARGRDTAVDLAPDEITEWYLLQVWPDKPSAVDVLKATDQYGADQRAS</sequence>
<protein>
    <submittedName>
        <fullName evidence="1">Uncharacterized protein</fullName>
    </submittedName>
</protein>
<keyword evidence="2" id="KW-1185">Reference proteome</keyword>
<organism evidence="1 2">
    <name type="scientific">Actinacidiphila oryziradicis</name>
    <dbReference type="NCBI Taxonomy" id="2571141"/>
    <lineage>
        <taxon>Bacteria</taxon>
        <taxon>Bacillati</taxon>
        <taxon>Actinomycetota</taxon>
        <taxon>Actinomycetes</taxon>
        <taxon>Kitasatosporales</taxon>
        <taxon>Streptomycetaceae</taxon>
        <taxon>Actinacidiphila</taxon>
    </lineage>
</organism>
<reference evidence="1 2" key="1">
    <citation type="submission" date="2019-04" db="EMBL/GenBank/DDBJ databases">
        <title>Streptomyces oryziradicis sp. nov., a novel actinomycete isolated from rhizosphere soil of rice (Oryza sativa L.).</title>
        <authorList>
            <person name="Li C."/>
        </authorList>
    </citation>
    <scope>NUCLEOTIDE SEQUENCE [LARGE SCALE GENOMIC DNA]</scope>
    <source>
        <strain evidence="1 2">NEAU-C40</strain>
    </source>
</reference>
<dbReference type="Proteomes" id="UP000305778">
    <property type="component" value="Unassembled WGS sequence"/>
</dbReference>
<name>A0A4U0SK58_9ACTN</name>
<gene>
    <name evidence="1" type="ORF">FCI23_26890</name>
</gene>
<evidence type="ECO:0000313" key="2">
    <source>
        <dbReference type="Proteomes" id="UP000305778"/>
    </source>
</evidence>
<dbReference type="AlphaFoldDB" id="A0A4U0SK58"/>
<evidence type="ECO:0000313" key="1">
    <source>
        <dbReference type="EMBL" id="TKA08567.1"/>
    </source>
</evidence>
<proteinExistence type="predicted"/>
<dbReference type="RefSeq" id="WP_136726521.1">
    <property type="nucleotide sequence ID" value="NZ_SUMC01000029.1"/>
</dbReference>
<accession>A0A4U0SK58</accession>
<comment type="caution">
    <text evidence="1">The sequence shown here is derived from an EMBL/GenBank/DDBJ whole genome shotgun (WGS) entry which is preliminary data.</text>
</comment>